<dbReference type="OrthoDB" id="413885at2759"/>
<accession>A0A6A6TGC8</accession>
<reference evidence="2" key="1">
    <citation type="journal article" date="2020" name="Stud. Mycol.">
        <title>101 Dothideomycetes genomes: a test case for predicting lifestyles and emergence of pathogens.</title>
        <authorList>
            <person name="Haridas S."/>
            <person name="Albert R."/>
            <person name="Binder M."/>
            <person name="Bloem J."/>
            <person name="Labutti K."/>
            <person name="Salamov A."/>
            <person name="Andreopoulos B."/>
            <person name="Baker S."/>
            <person name="Barry K."/>
            <person name="Bills G."/>
            <person name="Bluhm B."/>
            <person name="Cannon C."/>
            <person name="Castanera R."/>
            <person name="Culley D."/>
            <person name="Daum C."/>
            <person name="Ezra D."/>
            <person name="Gonzalez J."/>
            <person name="Henrissat B."/>
            <person name="Kuo A."/>
            <person name="Liang C."/>
            <person name="Lipzen A."/>
            <person name="Lutzoni F."/>
            <person name="Magnuson J."/>
            <person name="Mondo S."/>
            <person name="Nolan M."/>
            <person name="Ohm R."/>
            <person name="Pangilinan J."/>
            <person name="Park H.-J."/>
            <person name="Ramirez L."/>
            <person name="Alfaro M."/>
            <person name="Sun H."/>
            <person name="Tritt A."/>
            <person name="Yoshinaga Y."/>
            <person name="Zwiers L.-H."/>
            <person name="Turgeon B."/>
            <person name="Goodwin S."/>
            <person name="Spatafora J."/>
            <person name="Crous P."/>
            <person name="Grigoriev I."/>
        </authorList>
    </citation>
    <scope>NUCLEOTIDE SEQUENCE</scope>
    <source>
        <strain evidence="2">CBS 122681</strain>
    </source>
</reference>
<dbReference type="CDD" id="cd09630">
    <property type="entry name" value="CDH_like_cytochrome"/>
    <property type="match status" value="1"/>
</dbReference>
<gene>
    <name evidence="2" type="ORF">K491DRAFT_564636</name>
</gene>
<dbReference type="PANTHER" id="PTHR47797:SF5">
    <property type="entry name" value="CELLOBIOSE DEHYDROGENASE CYTOCHROME DOMAIN-CONTAINING PROTEIN"/>
    <property type="match status" value="1"/>
</dbReference>
<protein>
    <submittedName>
        <fullName evidence="2">Iron reductase domain protein</fullName>
    </submittedName>
</protein>
<name>A0A6A6TGC8_9PLEO</name>
<keyword evidence="3" id="KW-1185">Reference proteome</keyword>
<evidence type="ECO:0000259" key="1">
    <source>
        <dbReference type="Pfam" id="PF16010"/>
    </source>
</evidence>
<dbReference type="Gene3D" id="2.60.40.1210">
    <property type="entry name" value="Cellobiose dehydrogenase, cytochrome domain"/>
    <property type="match status" value="1"/>
</dbReference>
<feature type="non-terminal residue" evidence="2">
    <location>
        <position position="192"/>
    </location>
</feature>
<sequence length="192" mass="20291">AIAFYDSETGFTFSEYKVAYSLSANVVYRIAVPSTASSSSAFDIVVQVVAPNAVGWSGLAWGGNMVKNPLTVGWANGNSPIVSSRWATGHTLPTAYTGASYTKFTTGNRVNGTHWTLTAKCTGCSAFAGSNGNVVLNPKGSNRLAFAYSASKPTSPGSNSSSFPIHDVHNYWSHDFSQGENADFDNLVKKNG</sequence>
<evidence type="ECO:0000313" key="2">
    <source>
        <dbReference type="EMBL" id="KAF2658486.1"/>
    </source>
</evidence>
<organism evidence="2 3">
    <name type="scientific">Lophiostoma macrostomum CBS 122681</name>
    <dbReference type="NCBI Taxonomy" id="1314788"/>
    <lineage>
        <taxon>Eukaryota</taxon>
        <taxon>Fungi</taxon>
        <taxon>Dikarya</taxon>
        <taxon>Ascomycota</taxon>
        <taxon>Pezizomycotina</taxon>
        <taxon>Dothideomycetes</taxon>
        <taxon>Pleosporomycetidae</taxon>
        <taxon>Pleosporales</taxon>
        <taxon>Lophiostomataceae</taxon>
        <taxon>Lophiostoma</taxon>
    </lineage>
</organism>
<dbReference type="Pfam" id="PF16010">
    <property type="entry name" value="CDH-cyt"/>
    <property type="match status" value="1"/>
</dbReference>
<dbReference type="InterPro" id="IPR015920">
    <property type="entry name" value="Cellobiose_DH-like_cyt"/>
</dbReference>
<dbReference type="Proteomes" id="UP000799324">
    <property type="component" value="Unassembled WGS sequence"/>
</dbReference>
<feature type="domain" description="Cellobiose dehydrogenase-like cytochrome" evidence="1">
    <location>
        <begin position="4"/>
        <end position="185"/>
    </location>
</feature>
<feature type="non-terminal residue" evidence="2">
    <location>
        <position position="1"/>
    </location>
</feature>
<dbReference type="PANTHER" id="PTHR47797">
    <property type="entry name" value="DEHYDROGENASE, PUTATIVE (AFU_ORTHOLOGUE AFUA_8G05805)-RELATED"/>
    <property type="match status" value="1"/>
</dbReference>
<evidence type="ECO:0000313" key="3">
    <source>
        <dbReference type="Proteomes" id="UP000799324"/>
    </source>
</evidence>
<dbReference type="EMBL" id="MU004314">
    <property type="protein sequence ID" value="KAF2658486.1"/>
    <property type="molecule type" value="Genomic_DNA"/>
</dbReference>
<dbReference type="SUPFAM" id="SSF49344">
    <property type="entry name" value="CBD9-like"/>
    <property type="match status" value="1"/>
</dbReference>
<proteinExistence type="predicted"/>
<dbReference type="AlphaFoldDB" id="A0A6A6TGC8"/>